<comment type="caution">
    <text evidence="11">The sequence shown here is derived from an EMBL/GenBank/DDBJ whole genome shotgun (WGS) entry which is preliminary data.</text>
</comment>
<feature type="compositionally biased region" description="Polar residues" evidence="8">
    <location>
        <begin position="933"/>
        <end position="952"/>
    </location>
</feature>
<dbReference type="GO" id="GO:0007169">
    <property type="term" value="P:cell surface receptor protein tyrosine kinase signaling pathway"/>
    <property type="evidence" value="ECO:0007669"/>
    <property type="project" value="UniProtKB-ARBA"/>
</dbReference>
<evidence type="ECO:0000256" key="7">
    <source>
        <dbReference type="ARBA" id="ARBA00023180"/>
    </source>
</evidence>
<accession>A0AAV2T2U7</accession>
<organism evidence="11 12">
    <name type="scientific">Calicophoron daubneyi</name>
    <name type="common">Rumen fluke</name>
    <name type="synonym">Paramphistomum daubneyi</name>
    <dbReference type="NCBI Taxonomy" id="300641"/>
    <lineage>
        <taxon>Eukaryota</taxon>
        <taxon>Metazoa</taxon>
        <taxon>Spiralia</taxon>
        <taxon>Lophotrochozoa</taxon>
        <taxon>Platyhelminthes</taxon>
        <taxon>Trematoda</taxon>
        <taxon>Digenea</taxon>
        <taxon>Plagiorchiida</taxon>
        <taxon>Pronocephalata</taxon>
        <taxon>Paramphistomoidea</taxon>
        <taxon>Paramphistomidae</taxon>
        <taxon>Calicophoron</taxon>
    </lineage>
</organism>
<dbReference type="GO" id="GO:0009897">
    <property type="term" value="C:external side of plasma membrane"/>
    <property type="evidence" value="ECO:0007669"/>
    <property type="project" value="TreeGrafter"/>
</dbReference>
<comment type="subcellular location">
    <subcellularLocation>
        <location evidence="1">Cell membrane</location>
    </subcellularLocation>
</comment>
<dbReference type="InterPro" id="IPR037193">
    <property type="entry name" value="GDNF_alpha"/>
</dbReference>
<feature type="compositionally biased region" description="Low complexity" evidence="8">
    <location>
        <begin position="254"/>
        <end position="268"/>
    </location>
</feature>
<keyword evidence="6" id="KW-0675">Receptor</keyword>
<feature type="domain" description="GDNF/GAS1" evidence="10">
    <location>
        <begin position="298"/>
        <end position="376"/>
    </location>
</feature>
<evidence type="ECO:0000256" key="5">
    <source>
        <dbReference type="ARBA" id="ARBA00023136"/>
    </source>
</evidence>
<feature type="domain" description="GDNF/GAS1" evidence="10">
    <location>
        <begin position="544"/>
        <end position="634"/>
    </location>
</feature>
<keyword evidence="3" id="KW-1003">Cell membrane</keyword>
<proteinExistence type="inferred from homology"/>
<feature type="domain" description="GDNF/GAS1" evidence="10">
    <location>
        <begin position="454"/>
        <end position="534"/>
    </location>
</feature>
<dbReference type="InterPro" id="IPR016017">
    <property type="entry name" value="GDNF/GAS1"/>
</dbReference>
<evidence type="ECO:0000256" key="8">
    <source>
        <dbReference type="SAM" id="MobiDB-lite"/>
    </source>
</evidence>
<evidence type="ECO:0000256" key="9">
    <source>
        <dbReference type="SAM" id="SignalP"/>
    </source>
</evidence>
<protein>
    <recommendedName>
        <fullName evidence="10">GDNF/GAS1 domain-containing protein</fullName>
    </recommendedName>
</protein>
<feature type="region of interest" description="Disordered" evidence="8">
    <location>
        <begin position="223"/>
        <end position="286"/>
    </location>
</feature>
<reference evidence="11" key="1">
    <citation type="submission" date="2024-06" db="EMBL/GenBank/DDBJ databases">
        <authorList>
            <person name="Liu X."/>
            <person name="Lenzi L."/>
            <person name="Haldenby T S."/>
            <person name="Uol C."/>
        </authorList>
    </citation>
    <scope>NUCLEOTIDE SEQUENCE</scope>
</reference>
<dbReference type="PANTHER" id="PTHR10269">
    <property type="entry name" value="GDNF RECEPTOR ALPHA"/>
    <property type="match status" value="1"/>
</dbReference>
<evidence type="ECO:0000256" key="3">
    <source>
        <dbReference type="ARBA" id="ARBA00022475"/>
    </source>
</evidence>
<dbReference type="GO" id="GO:0038023">
    <property type="term" value="F:signaling receptor activity"/>
    <property type="evidence" value="ECO:0007669"/>
    <property type="project" value="InterPro"/>
</dbReference>
<gene>
    <name evidence="11" type="ORF">CDAUBV1_LOCUS2631</name>
</gene>
<dbReference type="InterPro" id="IPR003438">
    <property type="entry name" value="GDNF_rcpt"/>
</dbReference>
<feature type="signal peptide" evidence="9">
    <location>
        <begin position="1"/>
        <end position="18"/>
    </location>
</feature>
<keyword evidence="4 9" id="KW-0732">Signal</keyword>
<dbReference type="SMART" id="SM00907">
    <property type="entry name" value="GDNF"/>
    <property type="match status" value="3"/>
</dbReference>
<dbReference type="Proteomes" id="UP001497525">
    <property type="component" value="Unassembled WGS sequence"/>
</dbReference>
<dbReference type="GO" id="GO:0043235">
    <property type="term" value="C:receptor complex"/>
    <property type="evidence" value="ECO:0007669"/>
    <property type="project" value="TreeGrafter"/>
</dbReference>
<feature type="region of interest" description="Disordered" evidence="8">
    <location>
        <begin position="933"/>
        <end position="977"/>
    </location>
</feature>
<comment type="similarity">
    <text evidence="2">Belongs to the GDNFR family.</text>
</comment>
<feature type="compositionally biased region" description="Polar residues" evidence="8">
    <location>
        <begin position="236"/>
        <end position="253"/>
    </location>
</feature>
<dbReference type="AlphaFoldDB" id="A0AAV2T2U7"/>
<dbReference type="PANTHER" id="PTHR10269:SF12">
    <property type="entry name" value="GLIAL CELL LINE-DERIVED NEUROTROPHIC FAMILY RECEPTOR-LIKE, ISOFORM E"/>
    <property type="match status" value="1"/>
</dbReference>
<feature type="chain" id="PRO_5043808308" description="GDNF/GAS1 domain-containing protein" evidence="9">
    <location>
        <begin position="19"/>
        <end position="1001"/>
    </location>
</feature>
<keyword evidence="7" id="KW-0325">Glycoprotein</keyword>
<sequence length="1001" mass="111975">MWLVEWMIQFSSLMTVGASLQAQTPPTDWDIRANIPVLSNPANSDPVSQRDKGARLVKQEYTNRDSASALTTKDCLDTIRACETESGICKVDLEIFRQFCGDWMDERSLLGCRKDFVKECRSALMTVNHGRPGLRHCTCDGQASRSIDDLSRCNLLRRNLNHHPCLHEPPIFFRDPPKAVIQRPPVPAPTTTTIKNTDLIQQHNTPSAVKQVDLSMNRRNVIPPSLVHPVMETNKSETSSNSGPTQITNSWPISKTNVSSPASSSVGESETRRPSTGPLPAVQKAQDLLPNRSGSISCLELLESCTRQSACARSLNRFRALCTDRSCEKLRPQCIRAYKEFQMYGADGKCTCDKEETPSRKQRCMEYEASVLDNKCVEMVDSTEGSDNSRILFATEFRPAQQSPDSEQHAKDSTNKEITGVPILTFDIRNRTGQHEDRTESTDPYRTLLTPPNCFDAYHECIRNPACLWFYLRLAQFCAWSGMSTNCYLSSTCRKLLKNFYSKTESYVYAALSCTCSDEDIECHEQRNIFRPECRSDGEALERCDTIWEECRMDLYCRNSYADLTSDCTAAGKKCQFDPYGCIESYRRFWSRHFSSTCQCGQRQSVQNFAMTTASDSGVVTCQEFRQLLASPPCQSGPPIRSVGDTDYSSDNKARACKLASRLKVPAETILRIYSNGRSLDEINRRVSGCSQLCSCRNGCLKQLCFPERLRASTREKEQDFSVETRMPAGISDPSLTRKSTCAYLPIANPGCNCHVNDEIVCNSTYILPGHSVLDHRLTVTYDVYEYVAILELLDGSRVSNELQFYSSLMNFGGLLVSLIRSATGDEKCGLALNGHRFVARADDSSEAVSSPSSMKTKSVAHNGHKYGQLSYSVTASSNSFAGSAYLDRTSATDCLQSFQLLKVMVDRRLPRIRYHSILSTVKMVVLSSQPAPENITQATPNTYRSKSGISDDQQHSWRKPRTSYKKQTASAQGKSENSAIRTGQSIFVTLTTFTLFVIAQ</sequence>
<evidence type="ECO:0000313" key="11">
    <source>
        <dbReference type="EMBL" id="CAL5130571.1"/>
    </source>
</evidence>
<evidence type="ECO:0000256" key="2">
    <source>
        <dbReference type="ARBA" id="ARBA00005961"/>
    </source>
</evidence>
<dbReference type="GO" id="GO:0007399">
    <property type="term" value="P:nervous system development"/>
    <property type="evidence" value="ECO:0007669"/>
    <property type="project" value="TreeGrafter"/>
</dbReference>
<keyword evidence="5" id="KW-0472">Membrane</keyword>
<dbReference type="EMBL" id="CAXLJL010000068">
    <property type="protein sequence ID" value="CAL5130571.1"/>
    <property type="molecule type" value="Genomic_DNA"/>
</dbReference>
<name>A0AAV2T2U7_CALDB</name>
<feature type="compositionally biased region" description="Polar residues" evidence="8">
    <location>
        <begin position="966"/>
        <end position="977"/>
    </location>
</feature>
<evidence type="ECO:0000256" key="4">
    <source>
        <dbReference type="ARBA" id="ARBA00022729"/>
    </source>
</evidence>
<evidence type="ECO:0000256" key="1">
    <source>
        <dbReference type="ARBA" id="ARBA00004236"/>
    </source>
</evidence>
<evidence type="ECO:0000256" key="6">
    <source>
        <dbReference type="ARBA" id="ARBA00023170"/>
    </source>
</evidence>
<evidence type="ECO:0000313" key="12">
    <source>
        <dbReference type="Proteomes" id="UP001497525"/>
    </source>
</evidence>
<evidence type="ECO:0000259" key="10">
    <source>
        <dbReference type="SMART" id="SM00907"/>
    </source>
</evidence>
<dbReference type="SUPFAM" id="SSF110035">
    <property type="entry name" value="GDNF receptor-like"/>
    <property type="match status" value="3"/>
</dbReference>